<dbReference type="GeneID" id="83014869"/>
<dbReference type="Proteomes" id="UP000284178">
    <property type="component" value="Unassembled WGS sequence"/>
</dbReference>
<keyword evidence="2" id="KW-1185">Reference proteome</keyword>
<evidence type="ECO:0000313" key="2">
    <source>
        <dbReference type="Proteomes" id="UP000284178"/>
    </source>
</evidence>
<dbReference type="SUPFAM" id="SSF54913">
    <property type="entry name" value="GlnB-like"/>
    <property type="match status" value="1"/>
</dbReference>
<proteinExistence type="predicted"/>
<accession>A0A412G3X3</accession>
<dbReference type="InterPro" id="IPR011322">
    <property type="entry name" value="N-reg_PII-like_a/b"/>
</dbReference>
<dbReference type="RefSeq" id="WP_006059125.1">
    <property type="nucleotide sequence ID" value="NZ_CABJCV010000005.1"/>
</dbReference>
<dbReference type="AlphaFoldDB" id="A0A412G3X3"/>
<protein>
    <recommendedName>
        <fullName evidence="3">P-II family nitrogen regulator</fullName>
    </recommendedName>
</protein>
<evidence type="ECO:0000313" key="1">
    <source>
        <dbReference type="EMBL" id="RGR75242.1"/>
    </source>
</evidence>
<gene>
    <name evidence="1" type="ORF">DWY25_05545</name>
</gene>
<organism evidence="1 2">
    <name type="scientific">Holdemania filiformis</name>
    <dbReference type="NCBI Taxonomy" id="61171"/>
    <lineage>
        <taxon>Bacteria</taxon>
        <taxon>Bacillati</taxon>
        <taxon>Bacillota</taxon>
        <taxon>Erysipelotrichia</taxon>
        <taxon>Erysipelotrichales</taxon>
        <taxon>Erysipelotrichaceae</taxon>
        <taxon>Holdemania</taxon>
    </lineage>
</organism>
<name>A0A412G3X3_9FIRM</name>
<dbReference type="EMBL" id="QRUP01000005">
    <property type="protein sequence ID" value="RGR75242.1"/>
    <property type="molecule type" value="Genomic_DNA"/>
</dbReference>
<sequence>MELLFFVMNQIDKLDQLLKDLSNEKKFSATIIDSAGMARLLADHDYLFGSLRALLNNSQVNSKTIFMVLNHEDVEHAVQIIEKNVGNLDEPNTGVVFTVPVSYVKGIVKKG</sequence>
<evidence type="ECO:0008006" key="3">
    <source>
        <dbReference type="Google" id="ProtNLM"/>
    </source>
</evidence>
<comment type="caution">
    <text evidence="1">The sequence shown here is derived from an EMBL/GenBank/DDBJ whole genome shotgun (WGS) entry which is preliminary data.</text>
</comment>
<reference evidence="1 2" key="1">
    <citation type="submission" date="2018-08" db="EMBL/GenBank/DDBJ databases">
        <title>A genome reference for cultivated species of the human gut microbiota.</title>
        <authorList>
            <person name="Zou Y."/>
            <person name="Xue W."/>
            <person name="Luo G."/>
        </authorList>
    </citation>
    <scope>NUCLEOTIDE SEQUENCE [LARGE SCALE GENOMIC DNA]</scope>
    <source>
        <strain evidence="1 2">AF24-29</strain>
    </source>
</reference>